<name>A0A090WZ63_9FLAO</name>
<gene>
    <name evidence="1" type="ORF">JCM19274_1350</name>
</gene>
<proteinExistence type="predicted"/>
<reference evidence="1" key="1">
    <citation type="journal article" date="2014" name="Genome Announc.">
        <title>Draft Genome Sequences of Marine Flavobacterium Algibacter lectus Strains SS8 and NR4.</title>
        <authorList>
            <person name="Takatani N."/>
            <person name="Nakanishi M."/>
            <person name="Meirelles P."/>
            <person name="Mino S."/>
            <person name="Suda W."/>
            <person name="Oshima K."/>
            <person name="Hattori M."/>
            <person name="Ohkuma M."/>
            <person name="Hosokawa M."/>
            <person name="Miyashita K."/>
            <person name="Thompson F.L."/>
            <person name="Niwa A."/>
            <person name="Sawabe T."/>
            <person name="Sawabe T."/>
        </authorList>
    </citation>
    <scope>NUCLEOTIDE SEQUENCE [LARGE SCALE GENOMIC DNA]</scope>
    <source>
        <strain evidence="1">JCM 19274</strain>
    </source>
</reference>
<evidence type="ECO:0000313" key="2">
    <source>
        <dbReference type="Proteomes" id="UP000029643"/>
    </source>
</evidence>
<dbReference type="Proteomes" id="UP000029643">
    <property type="component" value="Unassembled WGS sequence"/>
</dbReference>
<sequence>MKIYNRWGGYEVYTASGYNNTWDGVSNGPRTVNEEDKVPVGTYYYVLDLGQGDEPRIGWLYIN</sequence>
<dbReference type="Pfam" id="PF13585">
    <property type="entry name" value="CHU_C"/>
    <property type="match status" value="1"/>
</dbReference>
<accession>A0A090WZ63</accession>
<dbReference type="EMBL" id="BBNU01000012">
    <property type="protein sequence ID" value="GAL80724.1"/>
    <property type="molecule type" value="Genomic_DNA"/>
</dbReference>
<comment type="caution">
    <text evidence="1">The sequence shown here is derived from an EMBL/GenBank/DDBJ whole genome shotgun (WGS) entry which is preliminary data.</text>
</comment>
<evidence type="ECO:0000313" key="1">
    <source>
        <dbReference type="EMBL" id="GAL80724.1"/>
    </source>
</evidence>
<protein>
    <submittedName>
        <fullName evidence="1">Internalin</fullName>
    </submittedName>
</protein>
<organism evidence="1 2">
    <name type="scientific">Algibacter lectus</name>
    <dbReference type="NCBI Taxonomy" id="221126"/>
    <lineage>
        <taxon>Bacteria</taxon>
        <taxon>Pseudomonadati</taxon>
        <taxon>Bacteroidota</taxon>
        <taxon>Flavobacteriia</taxon>
        <taxon>Flavobacteriales</taxon>
        <taxon>Flavobacteriaceae</taxon>
        <taxon>Algibacter</taxon>
    </lineage>
</organism>
<dbReference type="AlphaFoldDB" id="A0A090WZ63"/>